<dbReference type="SUPFAM" id="SSF52777">
    <property type="entry name" value="CoA-dependent acyltransferases"/>
    <property type="match status" value="1"/>
</dbReference>
<evidence type="ECO:0000256" key="6">
    <source>
        <dbReference type="ARBA" id="ARBA00022679"/>
    </source>
</evidence>
<evidence type="ECO:0000256" key="1">
    <source>
        <dbReference type="ARBA" id="ARBA00004771"/>
    </source>
</evidence>
<keyword evidence="13" id="KW-1185">Reference proteome</keyword>
<evidence type="ECO:0000313" key="13">
    <source>
        <dbReference type="Proteomes" id="UP001501170"/>
    </source>
</evidence>
<evidence type="ECO:0000313" key="12">
    <source>
        <dbReference type="EMBL" id="GAA2371555.1"/>
    </source>
</evidence>
<evidence type="ECO:0000256" key="5">
    <source>
        <dbReference type="ARBA" id="ARBA00022516"/>
    </source>
</evidence>
<dbReference type="Proteomes" id="UP001501170">
    <property type="component" value="Unassembled WGS sequence"/>
</dbReference>
<evidence type="ECO:0000256" key="3">
    <source>
        <dbReference type="ARBA" id="ARBA00009587"/>
    </source>
</evidence>
<proteinExistence type="inferred from homology"/>
<dbReference type="EMBL" id="BAAARB010000003">
    <property type="protein sequence ID" value="GAA2371555.1"/>
    <property type="molecule type" value="Genomic_DNA"/>
</dbReference>
<comment type="pathway">
    <text evidence="2">Lipid metabolism.</text>
</comment>
<keyword evidence="9" id="KW-0012">Acyltransferase</keyword>
<dbReference type="Pfam" id="PF03007">
    <property type="entry name" value="WS_DGAT_cat"/>
    <property type="match status" value="1"/>
</dbReference>
<keyword evidence="7" id="KW-0319">Glycerol metabolism</keyword>
<evidence type="ECO:0000256" key="7">
    <source>
        <dbReference type="ARBA" id="ARBA00022798"/>
    </source>
</evidence>
<evidence type="ECO:0000256" key="9">
    <source>
        <dbReference type="ARBA" id="ARBA00023315"/>
    </source>
</evidence>
<comment type="caution">
    <text evidence="12">The sequence shown here is derived from an EMBL/GenBank/DDBJ whole genome shotgun (WGS) entry which is preliminary data.</text>
</comment>
<dbReference type="PANTHER" id="PTHR31650">
    <property type="entry name" value="O-ACYLTRANSFERASE (WSD1-LIKE) FAMILY PROTEIN"/>
    <property type="match status" value="1"/>
</dbReference>
<feature type="domain" description="O-acyltransferase WSD1-like N-terminal" evidence="11">
    <location>
        <begin position="31"/>
        <end position="255"/>
    </location>
</feature>
<evidence type="ECO:0000256" key="4">
    <source>
        <dbReference type="ARBA" id="ARBA00013244"/>
    </source>
</evidence>
<dbReference type="PANTHER" id="PTHR31650:SF1">
    <property type="entry name" value="WAX ESTER SYNTHASE_DIACYLGLYCEROL ACYLTRANSFERASE 4-RELATED"/>
    <property type="match status" value="1"/>
</dbReference>
<comment type="similarity">
    <text evidence="3">Belongs to the long-chain O-acyltransferase family.</text>
</comment>
<protein>
    <recommendedName>
        <fullName evidence="4">diacylglycerol O-acyltransferase</fullName>
        <ecNumber evidence="4">2.3.1.20</ecNumber>
    </recommendedName>
</protein>
<accession>A0ABN3H7L4</accession>
<dbReference type="InterPro" id="IPR004255">
    <property type="entry name" value="O-acyltransferase_WSD1_N"/>
</dbReference>
<evidence type="ECO:0000259" key="11">
    <source>
        <dbReference type="Pfam" id="PF03007"/>
    </source>
</evidence>
<keyword evidence="6" id="KW-0808">Transferase</keyword>
<dbReference type="EC" id="2.3.1.20" evidence="4"/>
<keyword evidence="5" id="KW-0444">Lipid biosynthesis</keyword>
<keyword evidence="8" id="KW-0443">Lipid metabolism</keyword>
<evidence type="ECO:0000256" key="10">
    <source>
        <dbReference type="ARBA" id="ARBA00048109"/>
    </source>
</evidence>
<reference evidence="12 13" key="1">
    <citation type="journal article" date="2019" name="Int. J. Syst. Evol. Microbiol.">
        <title>The Global Catalogue of Microorganisms (GCM) 10K type strain sequencing project: providing services to taxonomists for standard genome sequencing and annotation.</title>
        <authorList>
            <consortium name="The Broad Institute Genomics Platform"/>
            <consortium name="The Broad Institute Genome Sequencing Center for Infectious Disease"/>
            <person name="Wu L."/>
            <person name="Ma J."/>
        </authorList>
    </citation>
    <scope>NUCLEOTIDE SEQUENCE [LARGE SCALE GENOMIC DNA]</scope>
    <source>
        <strain evidence="12 13">JCM 16227</strain>
    </source>
</reference>
<gene>
    <name evidence="12" type="ORF">GCM10009855_08580</name>
</gene>
<sequence length="467" mass="51155">MFVYTDGPRSRQITVCCGFFVSAADHDLPLESAVHEWFAARTRGPLFRRRLRRSMLDLEYPVWVHDDDFRLDRHLFMHDPMTSDGFLEFLGELAESAMDLSRPLWEIHVSRCPDGFGPIADQGFAVAVRIHHAAADGIALQAILASLFGPEPSVESSEPDVPQASDSHTRGAALMQVSRALTEFRRAARNYRGALDERDKVRATARYTVPTAERTVTPVDGPVGPKRGVAVVYWPWAEIRQIRRGVGAATVNDLVLTVIGRAMHDYLCAVGSPPDGSLVASVPMTVRPREADGTVAEDNGRGNNRFVMMTVDLHSTEPDPITRLRAVHDAVLGERLRLSHSAEASADATVGYVPPGFLVRALRRRTEDSRGYPRRAEPDDRPFNTSVMTAYRLPFELRLLDCRQACGLVFGPINGTGISHAHGAGDDWCGVTALCDTDLVPDPSVYASALDAAYADLRNATLGTTAG</sequence>
<evidence type="ECO:0000256" key="2">
    <source>
        <dbReference type="ARBA" id="ARBA00005189"/>
    </source>
</evidence>
<comment type="catalytic activity">
    <reaction evidence="10">
        <text>an acyl-CoA + a 1,2-diacyl-sn-glycerol = a triacyl-sn-glycerol + CoA</text>
        <dbReference type="Rhea" id="RHEA:10868"/>
        <dbReference type="ChEBI" id="CHEBI:17815"/>
        <dbReference type="ChEBI" id="CHEBI:57287"/>
        <dbReference type="ChEBI" id="CHEBI:58342"/>
        <dbReference type="ChEBI" id="CHEBI:64615"/>
        <dbReference type="EC" id="2.3.1.20"/>
    </reaction>
</comment>
<organism evidence="12 13">
    <name type="scientific">Gordonia cholesterolivorans</name>
    <dbReference type="NCBI Taxonomy" id="559625"/>
    <lineage>
        <taxon>Bacteria</taxon>
        <taxon>Bacillati</taxon>
        <taxon>Actinomycetota</taxon>
        <taxon>Actinomycetes</taxon>
        <taxon>Mycobacteriales</taxon>
        <taxon>Gordoniaceae</taxon>
        <taxon>Gordonia</taxon>
    </lineage>
</organism>
<dbReference type="InterPro" id="IPR045034">
    <property type="entry name" value="O-acyltransferase_WSD1-like"/>
</dbReference>
<name>A0ABN3H7L4_9ACTN</name>
<comment type="pathway">
    <text evidence="1">Glycerolipid metabolism; triacylglycerol biosynthesis.</text>
</comment>
<evidence type="ECO:0000256" key="8">
    <source>
        <dbReference type="ARBA" id="ARBA00023098"/>
    </source>
</evidence>